<feature type="compositionally biased region" description="Acidic residues" evidence="2">
    <location>
        <begin position="122"/>
        <end position="136"/>
    </location>
</feature>
<proteinExistence type="predicted"/>
<protein>
    <recommendedName>
        <fullName evidence="3">UFSP1/2/DUB catalytic domain-containing protein</fullName>
    </recommendedName>
</protein>
<dbReference type="OrthoDB" id="288987at2759"/>
<comment type="caution">
    <text evidence="4">The sequence shown here is derived from an EMBL/GenBank/DDBJ whole genome shotgun (WGS) entry which is preliminary data.</text>
</comment>
<accession>A0A1B7NT16</accession>
<feature type="domain" description="UFSP1/2/DUB catalytic" evidence="3">
    <location>
        <begin position="265"/>
        <end position="484"/>
    </location>
</feature>
<name>A0A1B7NT16_9EURO</name>
<evidence type="ECO:0000313" key="4">
    <source>
        <dbReference type="EMBL" id="OAX79881.1"/>
    </source>
</evidence>
<dbReference type="AlphaFoldDB" id="A0A1B7NT16"/>
<feature type="compositionally biased region" description="Basic residues" evidence="2">
    <location>
        <begin position="177"/>
        <end position="187"/>
    </location>
</feature>
<dbReference type="Pfam" id="PF07910">
    <property type="entry name" value="Peptidase_C78"/>
    <property type="match status" value="1"/>
</dbReference>
<reference evidence="4 5" key="1">
    <citation type="submission" date="2015-07" db="EMBL/GenBank/DDBJ databases">
        <title>Emmonsia species relationships and genome sequence.</title>
        <authorList>
            <person name="Cuomo C.A."/>
            <person name="Schwartz I.S."/>
            <person name="Kenyon C."/>
            <person name="de Hoog G.S."/>
            <person name="Govender N.P."/>
            <person name="Botha A."/>
            <person name="Moreno L."/>
            <person name="de Vries M."/>
            <person name="Munoz J.F."/>
            <person name="Stielow J.B."/>
        </authorList>
    </citation>
    <scope>NUCLEOTIDE SEQUENCE [LARGE SCALE GENOMIC DNA]</scope>
    <source>
        <strain evidence="4 5">CBS 136260</strain>
    </source>
</reference>
<organism evidence="4 5">
    <name type="scientific">Emergomyces africanus</name>
    <dbReference type="NCBI Taxonomy" id="1955775"/>
    <lineage>
        <taxon>Eukaryota</taxon>
        <taxon>Fungi</taxon>
        <taxon>Dikarya</taxon>
        <taxon>Ascomycota</taxon>
        <taxon>Pezizomycotina</taxon>
        <taxon>Eurotiomycetes</taxon>
        <taxon>Eurotiomycetidae</taxon>
        <taxon>Onygenales</taxon>
        <taxon>Ajellomycetaceae</taxon>
        <taxon>Emergomyces</taxon>
    </lineage>
</organism>
<keyword evidence="5" id="KW-1185">Reference proteome</keyword>
<evidence type="ECO:0000256" key="2">
    <source>
        <dbReference type="SAM" id="MobiDB-lite"/>
    </source>
</evidence>
<evidence type="ECO:0000313" key="5">
    <source>
        <dbReference type="Proteomes" id="UP000091918"/>
    </source>
</evidence>
<dbReference type="InterPro" id="IPR012462">
    <property type="entry name" value="UFSP1/2_DUB_cat"/>
</dbReference>
<dbReference type="STRING" id="1658172.A0A1B7NT16"/>
<evidence type="ECO:0000256" key="1">
    <source>
        <dbReference type="ARBA" id="ARBA00022801"/>
    </source>
</evidence>
<feature type="region of interest" description="Disordered" evidence="2">
    <location>
        <begin position="111"/>
        <end position="205"/>
    </location>
</feature>
<evidence type="ECO:0000259" key="3">
    <source>
        <dbReference type="Pfam" id="PF07910"/>
    </source>
</evidence>
<dbReference type="EMBL" id="LGUA01000862">
    <property type="protein sequence ID" value="OAX79881.1"/>
    <property type="molecule type" value="Genomic_DNA"/>
</dbReference>
<gene>
    <name evidence="4" type="ORF">ACJ72_05797</name>
</gene>
<dbReference type="Gene3D" id="3.90.70.130">
    <property type="match status" value="1"/>
</dbReference>
<feature type="compositionally biased region" description="Basic and acidic residues" evidence="2">
    <location>
        <begin position="159"/>
        <end position="170"/>
    </location>
</feature>
<dbReference type="Proteomes" id="UP000091918">
    <property type="component" value="Unassembled WGS sequence"/>
</dbReference>
<keyword evidence="1" id="KW-0378">Hydrolase</keyword>
<sequence>MDVNVPLPCPFCDFSDSDPIFLTQHVELCHPENGESPFIATEELSPTTLQDHNADHKLGDFPVPSIDSSANDNDPLYGYADCPHDCGEIISTAELSNHLDLHMAEGMAFEESGGVVSKDDRPEEESDASTDYVYDDIESRFSTKLPKALRNRDNILQPKDSRKGSHRDSKASGPSERRKRKSKRKHKNDAGSFVHRLGRSELGPYAHEKQMPPWLRNMLQEGAKVTVSNQIQPDGTLRRVEFVANETSQLIPVLAKLCELDETVEQAFLCNPAARHVFKMPKEGGFCGYRNIQMLVSYIQDTRADGYEQFPGRLPTILRLQDLIEQAWDLGFNNTAQIETGGIKGTRKYIGTSEAQALFLSLGIKCTAGAFGATRDISAHDALLNDILAYFLQGCSAHNERINQTELPPIYFQHQGHSLTIVGYELRKSGSANLLVFDPMFKTSPAIERLIGNNHIRSQDPGRLITAYRRGRGYLQKYKEFEILK</sequence>
<dbReference type="GO" id="GO:0016787">
    <property type="term" value="F:hydrolase activity"/>
    <property type="evidence" value="ECO:0007669"/>
    <property type="project" value="UniProtKB-KW"/>
</dbReference>